<dbReference type="InterPro" id="IPR009081">
    <property type="entry name" value="PP-bd_ACP"/>
</dbReference>
<evidence type="ECO:0000259" key="2">
    <source>
        <dbReference type="PROSITE" id="PS50075"/>
    </source>
</evidence>
<dbReference type="SUPFAM" id="SSF56801">
    <property type="entry name" value="Acetyl-CoA synthetase-like"/>
    <property type="match status" value="1"/>
</dbReference>
<accession>A0A9P4IUR0</accession>
<dbReference type="InterPro" id="IPR036736">
    <property type="entry name" value="ACP-like_sf"/>
</dbReference>
<sequence length="1019" mass="113503">MLTPESSPRLESLLDRCANSEAGITLYKGIQSPPEHLTYRELRDIAAANARRLHQQHGVVPGQIMLVHFQTHRDNIIWFWTSILAGCHPAMSTPFVKQQEGRLSHLTHLHQLLLNPIVLTTQELKERDFADQNAFRILAIDKDINDLPFTKVTEDTTQLSDGDDDDESPEFYWDDDSESLSSQSDDSHWDRSSDSSANGRRNSSWFDDTEYLSSGQSSPPTHGAFVDTAKTHDVPFPNTPITPIDDDELCPTSLRNVAALMLTSGSTGNAKAVCLTHQQILAACKAKLTALPASRDSTLLNWIGLDHVGSLTELHITGMLAMCHQVHVPAADIISDPLAYLRLLTEHKVVGTFAPNFFIHSLIQRLDAASAQDLKGIDLSNLVHLVSGGEPNPTDTCIRISEHLSKFGAHTNVLRPGFGMSETCAGCIYNKNCPAIDIDAETEFAALGKCASEDIEMRVTRTGDSDEGSLELRGPIVFRRYFNNPKATQEAFTPDGWFITGDTATIDATGVLRLVGRSKDLINVNGVKFLPHELETAIEREMIPGVARSFVLCFAYRPVGAQTESVYVVYQRSYSEDDYESRMSALQAISWNVVMFTGARPHVLPLSPGRLERTSLGKLSRAKARTSLLRGEYGADQEVDARMLETFRATRSSEPANATEQKLLDVFVALELGAPDMGTEMSVLDTGVSSVDLIRLKRAMEKSFSIPDIPIITLMSNTTIKSLAVAISSLQQSHYHESYSPIVTLQPGSPTTDKVPIYLLHPGIGECLCFLNLVQHFPDRPMYAMRARGLNPGETPFTSLSEVIDTYYTAIKSQQPRGPYALAGYSYGSMLAVELAKRLEADEPDCVKFLGSFNLPPHIKQRMRRLDWTAGLTHIANFCSIVSEERSEVLRTELRDLGHAEQVATLLAEADEERCAQLALTQESLHNWVDVSFSLQTMGWEYDPSGLVERLDVFYCQPLKDVAGTRKEYREEHLEKWRGFVKGEVRFHEVAGRHYTMIDREHAPEFARRLRRALEERGL</sequence>
<dbReference type="Gene3D" id="3.30.300.30">
    <property type="match status" value="1"/>
</dbReference>
<dbReference type="Pfam" id="PF00501">
    <property type="entry name" value="AMP-binding"/>
    <property type="match status" value="1"/>
</dbReference>
<dbReference type="InterPro" id="IPR029058">
    <property type="entry name" value="AB_hydrolase_fold"/>
</dbReference>
<dbReference type="Proteomes" id="UP000799439">
    <property type="component" value="Unassembled WGS sequence"/>
</dbReference>
<dbReference type="InterPro" id="IPR042099">
    <property type="entry name" value="ANL_N_sf"/>
</dbReference>
<dbReference type="PROSITE" id="PS50075">
    <property type="entry name" value="CARRIER"/>
    <property type="match status" value="1"/>
</dbReference>
<dbReference type="GO" id="GO:0031957">
    <property type="term" value="F:very long-chain fatty acid-CoA ligase activity"/>
    <property type="evidence" value="ECO:0007669"/>
    <property type="project" value="TreeGrafter"/>
</dbReference>
<dbReference type="GO" id="GO:0006633">
    <property type="term" value="P:fatty acid biosynthetic process"/>
    <property type="evidence" value="ECO:0007669"/>
    <property type="project" value="TreeGrafter"/>
</dbReference>
<evidence type="ECO:0000313" key="4">
    <source>
        <dbReference type="Proteomes" id="UP000799439"/>
    </source>
</evidence>
<dbReference type="EMBL" id="ML996089">
    <property type="protein sequence ID" value="KAF2150322.1"/>
    <property type="molecule type" value="Genomic_DNA"/>
</dbReference>
<feature type="compositionally biased region" description="Polar residues" evidence="1">
    <location>
        <begin position="197"/>
        <end position="220"/>
    </location>
</feature>
<evidence type="ECO:0000256" key="1">
    <source>
        <dbReference type="SAM" id="MobiDB-lite"/>
    </source>
</evidence>
<dbReference type="InterPro" id="IPR020845">
    <property type="entry name" value="AMP-binding_CS"/>
</dbReference>
<organism evidence="3 4">
    <name type="scientific">Myriangium duriaei CBS 260.36</name>
    <dbReference type="NCBI Taxonomy" id="1168546"/>
    <lineage>
        <taxon>Eukaryota</taxon>
        <taxon>Fungi</taxon>
        <taxon>Dikarya</taxon>
        <taxon>Ascomycota</taxon>
        <taxon>Pezizomycotina</taxon>
        <taxon>Dothideomycetes</taxon>
        <taxon>Dothideomycetidae</taxon>
        <taxon>Myriangiales</taxon>
        <taxon>Myriangiaceae</taxon>
        <taxon>Myriangium</taxon>
    </lineage>
</organism>
<dbReference type="Gene3D" id="1.10.1200.10">
    <property type="entry name" value="ACP-like"/>
    <property type="match status" value="1"/>
</dbReference>
<dbReference type="PROSITE" id="PS00455">
    <property type="entry name" value="AMP_BINDING"/>
    <property type="match status" value="1"/>
</dbReference>
<evidence type="ECO:0000313" key="3">
    <source>
        <dbReference type="EMBL" id="KAF2150322.1"/>
    </source>
</evidence>
<feature type="domain" description="Carrier" evidence="2">
    <location>
        <begin position="654"/>
        <end position="731"/>
    </location>
</feature>
<comment type="caution">
    <text evidence="3">The sequence shown here is derived from an EMBL/GenBank/DDBJ whole genome shotgun (WGS) entry which is preliminary data.</text>
</comment>
<dbReference type="SUPFAM" id="SSF53474">
    <property type="entry name" value="alpha/beta-Hydrolases"/>
    <property type="match status" value="1"/>
</dbReference>
<dbReference type="InterPro" id="IPR045851">
    <property type="entry name" value="AMP-bd_C_sf"/>
</dbReference>
<feature type="compositionally biased region" description="Acidic residues" evidence="1">
    <location>
        <begin position="161"/>
        <end position="178"/>
    </location>
</feature>
<reference evidence="3" key="1">
    <citation type="journal article" date="2020" name="Stud. Mycol.">
        <title>101 Dothideomycetes genomes: a test case for predicting lifestyles and emergence of pathogens.</title>
        <authorList>
            <person name="Haridas S."/>
            <person name="Albert R."/>
            <person name="Binder M."/>
            <person name="Bloem J."/>
            <person name="Labutti K."/>
            <person name="Salamov A."/>
            <person name="Andreopoulos B."/>
            <person name="Baker S."/>
            <person name="Barry K."/>
            <person name="Bills G."/>
            <person name="Bluhm B."/>
            <person name="Cannon C."/>
            <person name="Castanera R."/>
            <person name="Culley D."/>
            <person name="Daum C."/>
            <person name="Ezra D."/>
            <person name="Gonzalez J."/>
            <person name="Henrissat B."/>
            <person name="Kuo A."/>
            <person name="Liang C."/>
            <person name="Lipzen A."/>
            <person name="Lutzoni F."/>
            <person name="Magnuson J."/>
            <person name="Mondo S."/>
            <person name="Nolan M."/>
            <person name="Ohm R."/>
            <person name="Pangilinan J."/>
            <person name="Park H.-J."/>
            <person name="Ramirez L."/>
            <person name="Alfaro M."/>
            <person name="Sun H."/>
            <person name="Tritt A."/>
            <person name="Yoshinaga Y."/>
            <person name="Zwiers L.-H."/>
            <person name="Turgeon B."/>
            <person name="Goodwin S."/>
            <person name="Spatafora J."/>
            <person name="Crous P."/>
            <person name="Grigoriev I."/>
        </authorList>
    </citation>
    <scope>NUCLEOTIDE SEQUENCE</scope>
    <source>
        <strain evidence="3">CBS 260.36</strain>
    </source>
</reference>
<gene>
    <name evidence="3" type="ORF">K461DRAFT_280348</name>
</gene>
<feature type="region of interest" description="Disordered" evidence="1">
    <location>
        <begin position="155"/>
        <end position="231"/>
    </location>
</feature>
<dbReference type="Gene3D" id="3.40.50.1820">
    <property type="entry name" value="alpha/beta hydrolase"/>
    <property type="match status" value="1"/>
</dbReference>
<dbReference type="Pfam" id="PF00975">
    <property type="entry name" value="Thioesterase"/>
    <property type="match status" value="1"/>
</dbReference>
<dbReference type="Gene3D" id="3.40.50.12780">
    <property type="entry name" value="N-terminal domain of ligase-like"/>
    <property type="match status" value="1"/>
</dbReference>
<protein>
    <submittedName>
        <fullName evidence="3">Polyketide synthase PksJ</fullName>
    </submittedName>
</protein>
<dbReference type="AlphaFoldDB" id="A0A9P4IUR0"/>
<dbReference type="PANTHER" id="PTHR24096">
    <property type="entry name" value="LONG-CHAIN-FATTY-ACID--COA LIGASE"/>
    <property type="match status" value="1"/>
</dbReference>
<dbReference type="InterPro" id="IPR001031">
    <property type="entry name" value="Thioesterase"/>
</dbReference>
<name>A0A9P4IUR0_9PEZI</name>
<dbReference type="SUPFAM" id="SSF47336">
    <property type="entry name" value="ACP-like"/>
    <property type="match status" value="1"/>
</dbReference>
<dbReference type="OrthoDB" id="10253869at2759"/>
<dbReference type="PANTHER" id="PTHR24096:SF267">
    <property type="entry name" value="MALONATE--COA LIGASE ACSF3, MITOCHONDRIAL"/>
    <property type="match status" value="1"/>
</dbReference>
<proteinExistence type="predicted"/>
<keyword evidence="4" id="KW-1185">Reference proteome</keyword>
<dbReference type="InterPro" id="IPR000873">
    <property type="entry name" value="AMP-dep_synth/lig_dom"/>
</dbReference>